<feature type="transmembrane region" description="Helical" evidence="1">
    <location>
        <begin position="199"/>
        <end position="220"/>
    </location>
</feature>
<keyword evidence="1" id="KW-0812">Transmembrane</keyword>
<accession>A0A1G8YX11</accession>
<name>A0A1G8YX11_9EURY</name>
<dbReference type="RefSeq" id="WP_066953883.1">
    <property type="nucleotide sequence ID" value="NZ_BCNX01000003.1"/>
</dbReference>
<evidence type="ECO:0000313" key="2">
    <source>
        <dbReference type="EMBL" id="SDK06520.1"/>
    </source>
</evidence>
<evidence type="ECO:0000313" key="3">
    <source>
        <dbReference type="Proteomes" id="UP000326500"/>
    </source>
</evidence>
<dbReference type="EMBL" id="FNFT01000003">
    <property type="protein sequence ID" value="SDK06520.1"/>
    <property type="molecule type" value="Genomic_DNA"/>
</dbReference>
<evidence type="ECO:0000256" key="1">
    <source>
        <dbReference type="SAM" id="Phobius"/>
    </source>
</evidence>
<sequence length="225" mass="24221">MTENHWRWRTLLVVLFVTAAFTLPVAAQNTTSTEPLTWTLAPTPAETTANATLEETPIETLVEEIATEIPEETSIETLVEATTTETSEETLVTTRYETTANETLEETPTDTQIEEPLNESLENRTLSAVPGNETLDNETYNGTLESDIANTTTTVTGPPVIIGTDEEPIETAPVENTTVDMPTFTPIQAAQVNPSPTSAAPLSVIGAIGAIAVAALLVVISRRRR</sequence>
<keyword evidence="3" id="KW-1185">Reference proteome</keyword>
<dbReference type="STRING" id="2200.GCA_001571405_00080"/>
<dbReference type="OrthoDB" id="107849at2157"/>
<dbReference type="AlphaFoldDB" id="A0A1G8YX11"/>
<keyword evidence="1" id="KW-1133">Transmembrane helix</keyword>
<proteinExistence type="predicted"/>
<gene>
    <name evidence="2" type="ORF">SAMN04488571_103215</name>
</gene>
<reference evidence="2 3" key="1">
    <citation type="submission" date="2016-10" db="EMBL/GenBank/DDBJ databases">
        <authorList>
            <person name="Varghese N."/>
            <person name="Submissions S."/>
        </authorList>
    </citation>
    <scope>NUCLEOTIDE SEQUENCE [LARGE SCALE GENOMIC DNA]</scope>
    <source>
        <strain evidence="2 3">DSM 2373</strain>
    </source>
</reference>
<protein>
    <submittedName>
        <fullName evidence="2">Uncharacterized protein</fullName>
    </submittedName>
</protein>
<keyword evidence="1" id="KW-0472">Membrane</keyword>
<organism evidence="2 3">
    <name type="scientific">Methanoculleus thermophilus</name>
    <dbReference type="NCBI Taxonomy" id="2200"/>
    <lineage>
        <taxon>Archaea</taxon>
        <taxon>Methanobacteriati</taxon>
        <taxon>Methanobacteriota</taxon>
        <taxon>Stenosarchaea group</taxon>
        <taxon>Methanomicrobia</taxon>
        <taxon>Methanomicrobiales</taxon>
        <taxon>Methanomicrobiaceae</taxon>
        <taxon>Methanoculleus</taxon>
    </lineage>
</organism>
<dbReference type="Proteomes" id="UP000326500">
    <property type="component" value="Unassembled WGS sequence"/>
</dbReference>